<dbReference type="GeneTree" id="ENSGT00390000002511"/>
<dbReference type="AlphaFoldDB" id="A0A3B1KE99"/>
<feature type="region of interest" description="Disordered" evidence="5">
    <location>
        <begin position="94"/>
        <end position="136"/>
    </location>
</feature>
<evidence type="ECO:0000256" key="5">
    <source>
        <dbReference type="SAM" id="MobiDB-lite"/>
    </source>
</evidence>
<dbReference type="FunCoup" id="A0A3B1KE99">
    <property type="interactions" value="271"/>
</dbReference>
<protein>
    <recommendedName>
        <fullName evidence="3">Synaptic plasticity regulator PANTS</fullName>
    </recommendedName>
    <alternativeName>
        <fullName evidence="4">Plasticity-associated neural transcript short</fullName>
    </alternativeName>
</protein>
<keyword evidence="7" id="KW-1185">Reference proteome</keyword>
<dbReference type="Bgee" id="ENSAMXG00000033396">
    <property type="expression patterns" value="Expressed in heart and 14 other cell types or tissues"/>
</dbReference>
<accession>A0A3B1KE99</accession>
<evidence type="ECO:0000256" key="2">
    <source>
        <dbReference type="ARBA" id="ARBA00043942"/>
    </source>
</evidence>
<dbReference type="Ensembl" id="ENSAMXT00000038041.1">
    <property type="protein sequence ID" value="ENSAMXP00000052226.1"/>
    <property type="gene ID" value="ENSAMXG00000033396.1"/>
</dbReference>
<name>A0A3B1KE99_ASTMX</name>
<reference evidence="7" key="2">
    <citation type="journal article" date="2014" name="Nat. Commun.">
        <title>The cavefish genome reveals candidate genes for eye loss.</title>
        <authorList>
            <person name="McGaugh S.E."/>
            <person name="Gross J.B."/>
            <person name="Aken B."/>
            <person name="Blin M."/>
            <person name="Borowsky R."/>
            <person name="Chalopin D."/>
            <person name="Hinaux H."/>
            <person name="Jeffery W.R."/>
            <person name="Keene A."/>
            <person name="Ma L."/>
            <person name="Minx P."/>
            <person name="Murphy D."/>
            <person name="O'Quin K.E."/>
            <person name="Retaux S."/>
            <person name="Rohner N."/>
            <person name="Searle S.M."/>
            <person name="Stahl B.A."/>
            <person name="Tabin C."/>
            <person name="Volff J.N."/>
            <person name="Yoshizawa M."/>
            <person name="Warren W.C."/>
        </authorList>
    </citation>
    <scope>NUCLEOTIDE SEQUENCE [LARGE SCALE GENOMIC DNA]</scope>
    <source>
        <strain evidence="7">female</strain>
    </source>
</reference>
<dbReference type="InParanoid" id="A0A3B1KE99"/>
<evidence type="ECO:0000313" key="6">
    <source>
        <dbReference type="Ensembl" id="ENSAMXP00000052226.1"/>
    </source>
</evidence>
<dbReference type="Pfam" id="PF11326">
    <property type="entry name" value="PANTS-like"/>
    <property type="match status" value="1"/>
</dbReference>
<dbReference type="Proteomes" id="UP000018467">
    <property type="component" value="Unassembled WGS sequence"/>
</dbReference>
<evidence type="ECO:0000256" key="1">
    <source>
        <dbReference type="ARBA" id="ARBA00006412"/>
    </source>
</evidence>
<reference evidence="6" key="3">
    <citation type="submission" date="2025-08" db="UniProtKB">
        <authorList>
            <consortium name="Ensembl"/>
        </authorList>
    </citation>
    <scope>IDENTIFICATION</scope>
</reference>
<evidence type="ECO:0000313" key="7">
    <source>
        <dbReference type="Proteomes" id="UP000018467"/>
    </source>
</evidence>
<reference evidence="6" key="4">
    <citation type="submission" date="2025-09" db="UniProtKB">
        <authorList>
            <consortium name="Ensembl"/>
        </authorList>
    </citation>
    <scope>IDENTIFICATION</scope>
</reference>
<evidence type="ECO:0000256" key="4">
    <source>
        <dbReference type="ARBA" id="ARBA00044235"/>
    </source>
</evidence>
<dbReference type="PANTHER" id="PTHR28052:SF1">
    <property type="entry name" value="UPF0545 PROTEIN C22ORF39"/>
    <property type="match status" value="1"/>
</dbReference>
<feature type="compositionally biased region" description="Basic and acidic residues" evidence="5">
    <location>
        <begin position="94"/>
        <end position="106"/>
    </location>
</feature>
<comment type="similarity">
    <text evidence="1">Belongs to the UPF0545 family.</text>
</comment>
<comment type="subcellular location">
    <subcellularLocation>
        <location evidence="2">Synaptic cleft</location>
    </subcellularLocation>
</comment>
<dbReference type="PANTHER" id="PTHR28052">
    <property type="entry name" value="UPF0545 PROTEIN C22ORF39"/>
    <property type="match status" value="1"/>
</dbReference>
<proteinExistence type="inferred from homology"/>
<evidence type="ECO:0000256" key="3">
    <source>
        <dbReference type="ARBA" id="ARBA00044072"/>
    </source>
</evidence>
<dbReference type="GO" id="GO:0043083">
    <property type="term" value="C:synaptic cleft"/>
    <property type="evidence" value="ECO:0007669"/>
    <property type="project" value="UniProtKB-SubCell"/>
</dbReference>
<reference evidence="7" key="1">
    <citation type="submission" date="2013-03" db="EMBL/GenBank/DDBJ databases">
        <authorList>
            <person name="Jeffery W."/>
            <person name="Warren W."/>
            <person name="Wilson R.K."/>
        </authorList>
    </citation>
    <scope>NUCLEOTIDE SEQUENCE</scope>
    <source>
        <strain evidence="7">female</strain>
    </source>
</reference>
<organism evidence="6 7">
    <name type="scientific">Astyanax mexicanus</name>
    <name type="common">Blind cave fish</name>
    <name type="synonym">Astyanax fasciatus mexicanus</name>
    <dbReference type="NCBI Taxonomy" id="7994"/>
    <lineage>
        <taxon>Eukaryota</taxon>
        <taxon>Metazoa</taxon>
        <taxon>Chordata</taxon>
        <taxon>Craniata</taxon>
        <taxon>Vertebrata</taxon>
        <taxon>Euteleostomi</taxon>
        <taxon>Actinopterygii</taxon>
        <taxon>Neopterygii</taxon>
        <taxon>Teleostei</taxon>
        <taxon>Ostariophysi</taxon>
        <taxon>Characiformes</taxon>
        <taxon>Characoidei</taxon>
        <taxon>Acestrorhamphidae</taxon>
        <taxon>Acestrorhamphinae</taxon>
        <taxon>Astyanax</taxon>
    </lineage>
</organism>
<sequence length="136" mass="16143">MVKGAGSSWLVEDSRERCAAAGAQGVWSMAGSRESWRPPRLCDTYWSEFRHCKSLRHRFHHYYTYGTTPMCQQWKEDYEACREWEKTQSAHAKECLQKSERSRVSEQRNFTPVWKMRDKPPSDWHTPLNQDNPEES</sequence>
<dbReference type="InterPro" id="IPR021475">
    <property type="entry name" value="Pants/Emi1-like"/>
</dbReference>
<feature type="compositionally biased region" description="Polar residues" evidence="5">
    <location>
        <begin position="127"/>
        <end position="136"/>
    </location>
</feature>
<dbReference type="STRING" id="7994.ENSAMXP00000052226"/>